<dbReference type="PANTHER" id="PTHR21716">
    <property type="entry name" value="TRANSMEMBRANE PROTEIN"/>
    <property type="match status" value="1"/>
</dbReference>
<proteinExistence type="inferred from homology"/>
<dbReference type="GO" id="GO:0005886">
    <property type="term" value="C:plasma membrane"/>
    <property type="evidence" value="ECO:0007669"/>
    <property type="project" value="UniProtKB-SubCell"/>
</dbReference>
<dbReference type="Proteomes" id="UP001329313">
    <property type="component" value="Chromosome"/>
</dbReference>
<dbReference type="PANTHER" id="PTHR21716:SF53">
    <property type="entry name" value="PERMEASE PERM-RELATED"/>
    <property type="match status" value="1"/>
</dbReference>
<evidence type="ECO:0000256" key="6">
    <source>
        <dbReference type="ARBA" id="ARBA00022989"/>
    </source>
</evidence>
<evidence type="ECO:0000313" key="9">
    <source>
        <dbReference type="EMBL" id="WOQ69715.1"/>
    </source>
</evidence>
<evidence type="ECO:0000313" key="10">
    <source>
        <dbReference type="Proteomes" id="UP001329313"/>
    </source>
</evidence>
<evidence type="ECO:0000256" key="3">
    <source>
        <dbReference type="ARBA" id="ARBA00022448"/>
    </source>
</evidence>
<dbReference type="AlphaFoldDB" id="A0AAU0MHU4"/>
<dbReference type="InterPro" id="IPR002549">
    <property type="entry name" value="AI-2E-like"/>
</dbReference>
<keyword evidence="7 8" id="KW-0472">Membrane</keyword>
<feature type="transmembrane region" description="Helical" evidence="8">
    <location>
        <begin position="83"/>
        <end position="104"/>
    </location>
</feature>
<protein>
    <submittedName>
        <fullName evidence="9">AI-2E family transporter</fullName>
    </submittedName>
</protein>
<dbReference type="RefSeq" id="WP_330170809.1">
    <property type="nucleotide sequence ID" value="NZ_CP137080.1"/>
</dbReference>
<accession>A0AAU0MHU4</accession>
<feature type="transmembrane region" description="Helical" evidence="8">
    <location>
        <begin position="53"/>
        <end position="71"/>
    </location>
</feature>
<feature type="transmembrane region" description="Helical" evidence="8">
    <location>
        <begin position="322"/>
        <end position="355"/>
    </location>
</feature>
<feature type="transmembrane region" description="Helical" evidence="8">
    <location>
        <begin position="27"/>
        <end position="47"/>
    </location>
</feature>
<organism evidence="9 10">
    <name type="scientific">Microbacterium limosum</name>
    <dbReference type="NCBI Taxonomy" id="3079935"/>
    <lineage>
        <taxon>Bacteria</taxon>
        <taxon>Bacillati</taxon>
        <taxon>Actinomycetota</taxon>
        <taxon>Actinomycetes</taxon>
        <taxon>Micrococcales</taxon>
        <taxon>Microbacteriaceae</taxon>
        <taxon>Microbacterium</taxon>
    </lineage>
</organism>
<gene>
    <name evidence="9" type="ORF">RYJ27_00235</name>
</gene>
<keyword evidence="10" id="KW-1185">Reference proteome</keyword>
<sequence>MTDPAPPAHPSSSSGIRSFWAKIDRPFTVGFTLTLGGLAALLLGLAASNLATVIIYIVLALFAALGLEPVVDWLMNRGVKRGWAIAIVFLGVAVVLVGILWLVIPTVVEQISQFIRDIPGLVTAAEQSEWFAFLQAQFGAAVPDIVNNIESFLTDPGNIAAIGGGAVQVGISIVSGISGAFITLVLTLYFIASMPAIKQAFYRLAPARNRPGLETMTEQITGSIGGYLIGMVVLAMANAIFAFILHLILGLPFPALMAVVAFLITLIPLIGPVLYWIIASVIALFSDPVTALIFAGLYLAYIQVEAYVLTPRVMNRTIEIPGALVVIGALVGGTLLGLIGALVAIPVSASILLIIKQVWVPRQDAKV</sequence>
<feature type="transmembrane region" description="Helical" evidence="8">
    <location>
        <begin position="255"/>
        <end position="277"/>
    </location>
</feature>
<evidence type="ECO:0000256" key="7">
    <source>
        <dbReference type="ARBA" id="ARBA00023136"/>
    </source>
</evidence>
<evidence type="ECO:0000256" key="8">
    <source>
        <dbReference type="SAM" id="Phobius"/>
    </source>
</evidence>
<comment type="similarity">
    <text evidence="2">Belongs to the autoinducer-2 exporter (AI-2E) (TC 2.A.86) family.</text>
</comment>
<dbReference type="EMBL" id="CP137080">
    <property type="protein sequence ID" value="WOQ69715.1"/>
    <property type="molecule type" value="Genomic_DNA"/>
</dbReference>
<keyword evidence="6 8" id="KW-1133">Transmembrane helix</keyword>
<dbReference type="GO" id="GO:0055085">
    <property type="term" value="P:transmembrane transport"/>
    <property type="evidence" value="ECO:0007669"/>
    <property type="project" value="TreeGrafter"/>
</dbReference>
<keyword evidence="5 8" id="KW-0812">Transmembrane</keyword>
<feature type="transmembrane region" description="Helical" evidence="8">
    <location>
        <begin position="169"/>
        <end position="192"/>
    </location>
</feature>
<feature type="transmembrane region" description="Helical" evidence="8">
    <location>
        <begin position="226"/>
        <end position="249"/>
    </location>
</feature>
<keyword evidence="4" id="KW-1003">Cell membrane</keyword>
<evidence type="ECO:0000256" key="4">
    <source>
        <dbReference type="ARBA" id="ARBA00022475"/>
    </source>
</evidence>
<reference evidence="9 10" key="1">
    <citation type="submission" date="2023-10" db="EMBL/GenBank/DDBJ databases">
        <title>Y20.</title>
        <authorList>
            <person name="Zhang G."/>
            <person name="Ding Y."/>
        </authorList>
    </citation>
    <scope>NUCLEOTIDE SEQUENCE [LARGE SCALE GENOMIC DNA]</scope>
    <source>
        <strain evidence="9 10">Y20</strain>
    </source>
</reference>
<evidence type="ECO:0000256" key="5">
    <source>
        <dbReference type="ARBA" id="ARBA00022692"/>
    </source>
</evidence>
<evidence type="ECO:0000256" key="2">
    <source>
        <dbReference type="ARBA" id="ARBA00009773"/>
    </source>
</evidence>
<comment type="subcellular location">
    <subcellularLocation>
        <location evidence="1">Cell membrane</location>
        <topology evidence="1">Multi-pass membrane protein</topology>
    </subcellularLocation>
</comment>
<evidence type="ECO:0000256" key="1">
    <source>
        <dbReference type="ARBA" id="ARBA00004651"/>
    </source>
</evidence>
<dbReference type="Pfam" id="PF01594">
    <property type="entry name" value="AI-2E_transport"/>
    <property type="match status" value="1"/>
</dbReference>
<dbReference type="KEGG" id="mliy:RYJ27_00235"/>
<keyword evidence="3" id="KW-0813">Transport</keyword>
<name>A0AAU0MHU4_9MICO</name>
<feature type="transmembrane region" description="Helical" evidence="8">
    <location>
        <begin position="289"/>
        <end position="310"/>
    </location>
</feature>